<evidence type="ECO:0000313" key="5">
    <source>
        <dbReference type="Proteomes" id="UP000283841"/>
    </source>
</evidence>
<dbReference type="EMBL" id="RCNU01000006">
    <property type="protein sequence ID" value="RWQ95235.1"/>
    <property type="molecule type" value="Genomic_DNA"/>
</dbReference>
<dbReference type="STRING" id="264951.A0A443HTU0"/>
<dbReference type="AlphaFoldDB" id="A0A443HTU0"/>
<dbReference type="GO" id="GO:0051083">
    <property type="term" value="P:'de novo' cotranslational protein folding"/>
    <property type="evidence" value="ECO:0007669"/>
    <property type="project" value="TreeGrafter"/>
</dbReference>
<dbReference type="Gene3D" id="1.25.40.720">
    <property type="entry name" value="Telomere length regulation protein 2, C-terminal domain"/>
    <property type="match status" value="2"/>
</dbReference>
<protein>
    <submittedName>
        <fullName evidence="4">Telomere length regulation protein-domain-containing protein</fullName>
    </submittedName>
</protein>
<evidence type="ECO:0000256" key="2">
    <source>
        <dbReference type="SAM" id="MobiDB-lite"/>
    </source>
</evidence>
<dbReference type="InterPro" id="IPR051970">
    <property type="entry name" value="TEL2_Regulation"/>
</dbReference>
<dbReference type="GeneID" id="39602177"/>
<evidence type="ECO:0000256" key="1">
    <source>
        <dbReference type="ARBA" id="ARBA00006133"/>
    </source>
</evidence>
<feature type="compositionally biased region" description="Acidic residues" evidence="2">
    <location>
        <begin position="527"/>
        <end position="541"/>
    </location>
</feature>
<dbReference type="GO" id="GO:0042162">
    <property type="term" value="F:telomeric DNA binding"/>
    <property type="evidence" value="ECO:0007669"/>
    <property type="project" value="TreeGrafter"/>
</dbReference>
<dbReference type="PANTHER" id="PTHR15830">
    <property type="entry name" value="TELOMERE LENGTH REGULATION PROTEIN TEL2 FAMILY MEMBER"/>
    <property type="match status" value="1"/>
</dbReference>
<sequence length="958" mass="105638">MDGLLTAVKTVKHDEQDLLTENDARHHAKSSDVGLSHQGDGDPSSADYILEVLKSKPDHDQLFDVLTNIDPSNKSRTANVDIRVPGPATALILQQLVSTTVPDHWSSLQDSHAETGRRTKGHRLRAALLRCLCSVPGISAIVAQLRNLLSVQVTQGEKNSGKSLVIRDTISVLSALLKPKDALFRIYADITATYDKAVQRQIACKELISLIAAGRVLSTAAEGLASVSDLDSSEGISWVGEGSSYASWLGQSISTFISKINSEDHDSWKSVGLMVGRALSLGYTDQLIREIYSGVLREQESSVQFRRLLENVRVPEQTAIFEAVLRDVEKKYFEGELPSDRPEIQPDNEIIGGVAALCANAVIELFTTSLGNFGDKFYIKHTPTQIQEANAQIVLLSAGYVSRISPPTIREIGHSSLYLNAVSNRLAASSARSRFLGMVVGMAISQLIEPPGKGMRFDLEEMESEEARWYLDLVNVRDTVDTLQTLIIKSQTVSQHKTKKITKESVKPSVPKRPQTIGHTSKIVSIEEIDDSEESEDEEFIPYEKPDSDPEDSDDDPTLINRSKPTAPVYIRDLVAALRDTENADRYNLGVTTAPALIRRKAGFGTEIAEHAEQLALVLISLQDKYKLPKFHEYKLQSMIALLVAQPLRMGRWFSLTFFDADISQAERSAMLTALGLAARELAGYGEEDARSMGLPAVSDTSFPTKKLPTGLQEMYLTDESPVSALTKKLSQASLQPLALDAADALSGPNALKVRTFSSRMEVEKRRQQREEQRKKSVLKDLHRTLTEGFFYPLTSRFTTMMMQYHRSASATYNPFLTPHLLRLFLQTLTLILSTLGPYTPSLPSLTQETLALLISLHSNAVATETAVLPALLSLFLATIDVSVASGTSGEERLVTEFATQVMELREWVGEVFDRVPATKGGEEEQVRMVAAGVMVKLGEVLERYQGRLMGVNVGFEY</sequence>
<comment type="similarity">
    <text evidence="1">Belongs to the TEL2 family.</text>
</comment>
<dbReference type="VEuPathDB" id="FungiDB:C8Q69DRAFT_507600"/>
<dbReference type="InterPro" id="IPR038528">
    <property type="entry name" value="TEL2_C_sf"/>
</dbReference>
<feature type="domain" description="Telomere length regulation protein conserved" evidence="3">
    <location>
        <begin position="568"/>
        <end position="679"/>
    </location>
</feature>
<accession>A0A443HTU0</accession>
<comment type="caution">
    <text evidence="4">The sequence shown here is derived from an EMBL/GenBank/DDBJ whole genome shotgun (WGS) entry which is preliminary data.</text>
</comment>
<dbReference type="PANTHER" id="PTHR15830:SF10">
    <property type="entry name" value="TELOMERE LENGTH REGULATION PROTEIN TEL2 HOMOLOG"/>
    <property type="match status" value="1"/>
</dbReference>
<dbReference type="GO" id="GO:0051879">
    <property type="term" value="F:Hsp90 protein binding"/>
    <property type="evidence" value="ECO:0007669"/>
    <property type="project" value="TreeGrafter"/>
</dbReference>
<reference evidence="4 5" key="1">
    <citation type="journal article" date="2018" name="Front. Microbiol.">
        <title>Genomic and genetic insights into a cosmopolitan fungus, Paecilomyces variotii (Eurotiales).</title>
        <authorList>
            <person name="Urquhart A.S."/>
            <person name="Mondo S.J."/>
            <person name="Makela M.R."/>
            <person name="Hane J.K."/>
            <person name="Wiebenga A."/>
            <person name="He G."/>
            <person name="Mihaltcheva S."/>
            <person name="Pangilinan J."/>
            <person name="Lipzen A."/>
            <person name="Barry K."/>
            <person name="de Vries R.P."/>
            <person name="Grigoriev I.V."/>
            <person name="Idnurm A."/>
        </authorList>
    </citation>
    <scope>NUCLEOTIDE SEQUENCE [LARGE SCALE GENOMIC DNA]</scope>
    <source>
        <strain evidence="4 5">CBS 101075</strain>
    </source>
</reference>
<dbReference type="Proteomes" id="UP000283841">
    <property type="component" value="Unassembled WGS sequence"/>
</dbReference>
<keyword evidence="5" id="KW-1185">Reference proteome</keyword>
<dbReference type="InterPro" id="IPR019337">
    <property type="entry name" value="Telomere_length_regulation_dom"/>
</dbReference>
<dbReference type="Pfam" id="PF10193">
    <property type="entry name" value="Telomere_reg-2"/>
    <property type="match status" value="1"/>
</dbReference>
<dbReference type="RefSeq" id="XP_028484880.1">
    <property type="nucleotide sequence ID" value="XM_028632900.1"/>
</dbReference>
<evidence type="ECO:0000259" key="3">
    <source>
        <dbReference type="Pfam" id="PF10193"/>
    </source>
</evidence>
<feature type="region of interest" description="Disordered" evidence="2">
    <location>
        <begin position="16"/>
        <end position="41"/>
    </location>
</feature>
<dbReference type="FunFam" id="1.25.40.720:FF:000004">
    <property type="entry name" value="WGS project CABT00000000 data, contig 2.6"/>
    <property type="match status" value="1"/>
</dbReference>
<feature type="region of interest" description="Disordered" evidence="2">
    <location>
        <begin position="497"/>
        <end position="563"/>
    </location>
</feature>
<organism evidence="4 5">
    <name type="scientific">Byssochlamys spectabilis</name>
    <name type="common">Paecilomyces variotii</name>
    <dbReference type="NCBI Taxonomy" id="264951"/>
    <lineage>
        <taxon>Eukaryota</taxon>
        <taxon>Fungi</taxon>
        <taxon>Dikarya</taxon>
        <taxon>Ascomycota</taxon>
        <taxon>Pezizomycotina</taxon>
        <taxon>Eurotiomycetes</taxon>
        <taxon>Eurotiomycetidae</taxon>
        <taxon>Eurotiales</taxon>
        <taxon>Thermoascaceae</taxon>
        <taxon>Paecilomyces</taxon>
    </lineage>
</organism>
<gene>
    <name evidence="4" type="ORF">C8Q69DRAFT_507600</name>
</gene>
<name>A0A443HTU0_BYSSP</name>
<proteinExistence type="inferred from homology"/>
<evidence type="ECO:0000313" key="4">
    <source>
        <dbReference type="EMBL" id="RWQ95235.1"/>
    </source>
</evidence>
<dbReference type="GO" id="GO:0005829">
    <property type="term" value="C:cytosol"/>
    <property type="evidence" value="ECO:0007669"/>
    <property type="project" value="TreeGrafter"/>
</dbReference>